<evidence type="ECO:0000259" key="5">
    <source>
        <dbReference type="Pfam" id="PF25060"/>
    </source>
</evidence>
<evidence type="ECO:0000256" key="1">
    <source>
        <dbReference type="ARBA" id="ARBA00010935"/>
    </source>
</evidence>
<dbReference type="PROSITE" id="PS50005">
    <property type="entry name" value="TPR"/>
    <property type="match status" value="1"/>
</dbReference>
<evidence type="ECO:0008006" key="12">
    <source>
        <dbReference type="Google" id="ProtNLM"/>
    </source>
</evidence>
<proteinExistence type="inferred from homology"/>
<dbReference type="Pfam" id="PF25068">
    <property type="entry name" value="ARM_TT21_4th"/>
    <property type="match status" value="1"/>
</dbReference>
<evidence type="ECO:0000256" key="3">
    <source>
        <dbReference type="ARBA" id="ARBA00022803"/>
    </source>
</evidence>
<feature type="domain" description="Tetratricopeptide repeat protein 21A/21B fourth ARM" evidence="9">
    <location>
        <begin position="772"/>
        <end position="923"/>
    </location>
</feature>
<keyword evidence="11" id="KW-1185">Reference proteome</keyword>
<evidence type="ECO:0000313" key="11">
    <source>
        <dbReference type="Proteomes" id="UP000494206"/>
    </source>
</evidence>
<dbReference type="Gene3D" id="1.25.40.10">
    <property type="entry name" value="Tetratricopeptide repeat domain"/>
    <property type="match status" value="6"/>
</dbReference>
<dbReference type="Proteomes" id="UP000494206">
    <property type="component" value="Unassembled WGS sequence"/>
</dbReference>
<sequence length="1323" mass="150273">MDTDGDSIVNESEEQKKWSTSDENQWRIVSNIHYYLREGFYGTALQICDGFLRTSKDSLVSLYRGVCLTLLGKIPEATRALEQINDDEISLGSLYALKWAHSSAFNPDKQSLIEIETSISGKSHDEKCPSSSFAAAAAVLYFSGEYQKAKQLLDLARKKSNERRAEYYCLLGWIDLALGRNQKSTQELFEKAAGQGYPDGYIGRCRILEGYHSATEMKTVAKELTITSYQFVPGHIERVKSAIMLKEWNNAIDALQNSNVPDGSNAYIELLRTVHAICSAGLNGGLNTTLASMQKCLEDNEPDNHSLFGRIAGLLASLSGKDKGILTFARRIAAKALQISRKPEYLALGLRIAVGLAETKEVSSISKELMTLDCDDPFASLGTVLAMLMSGRIKDAVTQYEIIQAAHPKLEESALYYTIGAIIGKQSGKSSFDAFRQLIETSLDKHRIQVQSYPFGLKYFEHFQSDLLYLMVEQTSDFAPLVPIKSANDCLKLGEKILNLIIETAPALSHCTYQMAKIKYLGSNYADAEKFIKMSLDKNETFTEGYILKAQIIVDRGGKLVEAENALTTGLNFNFALRETSLYHFIKAKTLKKKNENEEAVKTLRAGLRLPVKEVTNNLLLPKEEADTHRISVQLELIDTLQIMKRTAEAEQAMNDAMKDWEGKPEQEQLIISQAQLFVTKGQADKALALLKKVQPGQANFHLSRVKMAEIYLEEKKDKFMFAACYRELLEVEPTPASYSILGDAFMSIQEPEEAIAYYEQALKMQNKDLLLAEKIGEAYVMSHLYTKAVNFYEASMNIYKDKKMRLRLAELLLKLRNFEKCERVLKQPLEQEPNPMDPEVISAHVQFLLLLSRTYQQKEQYSDAFDCMNKAKMMQLRLLNKNDTQTNTAVRREASRICCLLAELHMRRHDVSKATELYKEAVGFYENDIKSNLALAHIYMQQNKLQLCNQMCMTVLGIERDNDEATLMMADLLYLKNEGEQAIIHFMQLLTRNPNHYHALARVIELSWRIGDSEHAEKFLARAVEAQPRAILDAGYNYCKGLNEWFTGDPNGSLQAFNRARRDPEWGEKATYNMIEICLNPDNEIIGGEVMDQSDGSDDADRAMGTKTAEKFLKELRYKPTVDTRYTLMENFILIHTGNRNNINKALNVFLTMAGEGEPVANVGAVLGAARAYMLLKQSPKAKALLKRVLAHNWTLDDADYLEKCWLQLVDLYIYQSKTEQATKVLDLVLHHNASSIKAYECMGYLREKEQKYAEAYQHYEKAWRICKFRNPAIGYKLAYNYLKCKKFFASIETCHRVLEQFPNYPKIKKEILDKARMQIRT</sequence>
<dbReference type="InterPro" id="IPR056834">
    <property type="entry name" value="ARM_TT21_C"/>
</dbReference>
<dbReference type="Pfam" id="PF25060">
    <property type="entry name" value="ARM_TT21_2nd"/>
    <property type="match status" value="1"/>
</dbReference>
<dbReference type="Pfam" id="PF25064">
    <property type="entry name" value="ARM_TT21_5th"/>
    <property type="match status" value="1"/>
</dbReference>
<evidence type="ECO:0000259" key="7">
    <source>
        <dbReference type="Pfam" id="PF25063"/>
    </source>
</evidence>
<keyword evidence="2" id="KW-0677">Repeat</keyword>
<dbReference type="PANTHER" id="PTHR14699:SF0">
    <property type="entry name" value="TETRATRICOPEPTIDE REPEAT PROTEIN 21 HOMOLOG"/>
    <property type="match status" value="1"/>
</dbReference>
<evidence type="ECO:0000259" key="8">
    <source>
        <dbReference type="Pfam" id="PF25064"/>
    </source>
</evidence>
<dbReference type="InterPro" id="IPR040364">
    <property type="entry name" value="TTC21A/TTC21B"/>
</dbReference>
<evidence type="ECO:0000259" key="6">
    <source>
        <dbReference type="Pfam" id="PF25062"/>
    </source>
</evidence>
<comment type="similarity">
    <text evidence="1">Belongs to the TTC21 family.</text>
</comment>
<dbReference type="InterPro" id="IPR056833">
    <property type="entry name" value="ARM_TT21_N"/>
</dbReference>
<dbReference type="Pfam" id="PF13181">
    <property type="entry name" value="TPR_8"/>
    <property type="match status" value="1"/>
</dbReference>
<evidence type="ECO:0000256" key="4">
    <source>
        <dbReference type="PROSITE-ProRule" id="PRU00339"/>
    </source>
</evidence>
<dbReference type="SUPFAM" id="SSF48452">
    <property type="entry name" value="TPR-like"/>
    <property type="match status" value="5"/>
</dbReference>
<dbReference type="GO" id="GO:0005929">
    <property type="term" value="C:cilium"/>
    <property type="evidence" value="ECO:0007669"/>
    <property type="project" value="GOC"/>
</dbReference>
<feature type="domain" description="Tetratricopeptide repeat protein 21A/21B fifth ARM repeats" evidence="8">
    <location>
        <begin position="964"/>
        <end position="1080"/>
    </location>
</feature>
<reference evidence="10 11" key="1">
    <citation type="submission" date="2020-04" db="EMBL/GenBank/DDBJ databases">
        <authorList>
            <person name="Laetsch R D."/>
            <person name="Stevens L."/>
            <person name="Kumar S."/>
            <person name="Blaxter L. M."/>
        </authorList>
    </citation>
    <scope>NUCLEOTIDE SEQUENCE [LARGE SCALE GENOMIC DNA]</scope>
</reference>
<evidence type="ECO:0000256" key="2">
    <source>
        <dbReference type="ARBA" id="ARBA00022737"/>
    </source>
</evidence>
<keyword evidence="3 4" id="KW-0802">TPR repeat</keyword>
<dbReference type="Pfam" id="PF25058">
    <property type="entry name" value="ARM_TT21"/>
    <property type="match status" value="1"/>
</dbReference>
<dbReference type="FunFam" id="1.25.40.10:FF:000219">
    <property type="entry name" value="Tetratricopeptide repeat domain 21B"/>
    <property type="match status" value="1"/>
</dbReference>
<dbReference type="InterPro" id="IPR011990">
    <property type="entry name" value="TPR-like_helical_dom_sf"/>
</dbReference>
<evidence type="ECO:0000259" key="9">
    <source>
        <dbReference type="Pfam" id="PF25068"/>
    </source>
</evidence>
<name>A0A8S1EM34_9PELO</name>
<dbReference type="GO" id="GO:0061512">
    <property type="term" value="P:protein localization to cilium"/>
    <property type="evidence" value="ECO:0007669"/>
    <property type="project" value="TreeGrafter"/>
</dbReference>
<dbReference type="OrthoDB" id="10259630at2759"/>
<dbReference type="InterPro" id="IPR056832">
    <property type="entry name" value="ARM_TT21_2nd"/>
</dbReference>
<dbReference type="Pfam" id="PF25062">
    <property type="entry name" value="ARM_TT21_N"/>
    <property type="match status" value="1"/>
</dbReference>
<feature type="domain" description="Tetratricopeptide repeat protein 21A/21B C-terminal ARM" evidence="7">
    <location>
        <begin position="1109"/>
        <end position="1318"/>
    </location>
</feature>
<accession>A0A8S1EM34</accession>
<organism evidence="10 11">
    <name type="scientific">Caenorhabditis bovis</name>
    <dbReference type="NCBI Taxonomy" id="2654633"/>
    <lineage>
        <taxon>Eukaryota</taxon>
        <taxon>Metazoa</taxon>
        <taxon>Ecdysozoa</taxon>
        <taxon>Nematoda</taxon>
        <taxon>Chromadorea</taxon>
        <taxon>Rhabditida</taxon>
        <taxon>Rhabditina</taxon>
        <taxon>Rhabditomorpha</taxon>
        <taxon>Rhabditoidea</taxon>
        <taxon>Rhabditidae</taxon>
        <taxon>Peloderinae</taxon>
        <taxon>Caenorhabditis</taxon>
    </lineage>
</organism>
<feature type="domain" description="Tetratricopeptide repeat protein 21A/21B second ARM" evidence="5">
    <location>
        <begin position="289"/>
        <end position="557"/>
    </location>
</feature>
<dbReference type="GO" id="GO:0030991">
    <property type="term" value="C:intraciliary transport particle A"/>
    <property type="evidence" value="ECO:0007669"/>
    <property type="project" value="TreeGrafter"/>
</dbReference>
<dbReference type="InterPro" id="IPR056836">
    <property type="entry name" value="ARM_TT21_4th"/>
</dbReference>
<dbReference type="GO" id="GO:0035721">
    <property type="term" value="P:intraciliary retrograde transport"/>
    <property type="evidence" value="ECO:0007669"/>
    <property type="project" value="TreeGrafter"/>
</dbReference>
<feature type="domain" description="Tetratricopeptide repeat protein 21A/21B N-terminal ARM repeat" evidence="6">
    <location>
        <begin position="32"/>
        <end position="251"/>
    </location>
</feature>
<comment type="caution">
    <text evidence="10">The sequence shown here is derived from an EMBL/GenBank/DDBJ whole genome shotgun (WGS) entry which is preliminary data.</text>
</comment>
<protein>
    <recommendedName>
        <fullName evidence="12">Tetratricopeptide repeat protein 21B</fullName>
    </recommendedName>
</protein>
<gene>
    <name evidence="10" type="ORF">CBOVIS_LOCUS5677</name>
</gene>
<dbReference type="EMBL" id="CADEPM010000003">
    <property type="protein sequence ID" value="CAB3403170.1"/>
    <property type="molecule type" value="Genomic_DNA"/>
</dbReference>
<dbReference type="InterPro" id="IPR056835">
    <property type="entry name" value="ARM_TT21_5th"/>
</dbReference>
<dbReference type="Pfam" id="PF25063">
    <property type="entry name" value="ARM_TT21_C"/>
    <property type="match status" value="1"/>
</dbReference>
<dbReference type="InterPro" id="IPR019734">
    <property type="entry name" value="TPR_rpt"/>
</dbReference>
<dbReference type="SMART" id="SM00028">
    <property type="entry name" value="TPR"/>
    <property type="match status" value="12"/>
</dbReference>
<dbReference type="PANTHER" id="PTHR14699">
    <property type="entry name" value="STI2 PROTEIN-RELATED"/>
    <property type="match status" value="1"/>
</dbReference>
<feature type="repeat" description="TPR" evidence="4">
    <location>
        <begin position="736"/>
        <end position="769"/>
    </location>
</feature>
<evidence type="ECO:0000313" key="10">
    <source>
        <dbReference type="EMBL" id="CAB3403170.1"/>
    </source>
</evidence>